<evidence type="ECO:0000256" key="1">
    <source>
        <dbReference type="SAM" id="MobiDB-lite"/>
    </source>
</evidence>
<organism evidence="3 4">
    <name type="scientific">Salinibacillus kushneri</name>
    <dbReference type="NCBI Taxonomy" id="237682"/>
    <lineage>
        <taxon>Bacteria</taxon>
        <taxon>Bacillati</taxon>
        <taxon>Bacillota</taxon>
        <taxon>Bacilli</taxon>
        <taxon>Bacillales</taxon>
        <taxon>Bacillaceae</taxon>
        <taxon>Salinibacillus</taxon>
    </lineage>
</organism>
<feature type="compositionally biased region" description="Low complexity" evidence="1">
    <location>
        <begin position="123"/>
        <end position="142"/>
    </location>
</feature>
<keyword evidence="4" id="KW-1185">Reference proteome</keyword>
<dbReference type="Proteomes" id="UP000199095">
    <property type="component" value="Unassembled WGS sequence"/>
</dbReference>
<evidence type="ECO:0008006" key="5">
    <source>
        <dbReference type="Google" id="ProtNLM"/>
    </source>
</evidence>
<reference evidence="4" key="1">
    <citation type="submission" date="2016-10" db="EMBL/GenBank/DDBJ databases">
        <authorList>
            <person name="Varghese N."/>
            <person name="Submissions S."/>
        </authorList>
    </citation>
    <scope>NUCLEOTIDE SEQUENCE [LARGE SCALE GENOMIC DNA]</scope>
    <source>
        <strain evidence="4">CGMCC 1.3566</strain>
    </source>
</reference>
<name>A0A1I0JF37_9BACI</name>
<dbReference type="RefSeq" id="WP_093137775.1">
    <property type="nucleotide sequence ID" value="NZ_FOHJ01000019.1"/>
</dbReference>
<feature type="transmembrane region" description="Helical" evidence="2">
    <location>
        <begin position="85"/>
        <end position="107"/>
    </location>
</feature>
<accession>A0A1I0JF37</accession>
<sequence length="325" mass="36210">MDKKQDHISVRINGKEKVNQNHLTSADENVQDELAAALDKTSDSNLRKEQAKTTHDFEPPKVEVLKRKYKGKNSLFSHIPSFKRLITAGASAIVVGAILGFVMLRVLSGVGTDNSQEASNIQNNGSPSAEENSSANGSNDNSQGTTVSFDGFESHVVQVGVYSTKKKANERQAIFEESGVNPFIWKQEGQFYLFAAIAMTDSSIKETEANIDSLGFDPEKDTYVKTWSVAAKDKETSETEANWIKEGMSYWEEAVPLLSQSKDGLSSIVAKMEEWYQTKPDSLSEGAETFSNSYQTFINLSGDEKWQLQHQLIKILYDYQSYINE</sequence>
<dbReference type="EMBL" id="FOHJ01000019">
    <property type="protein sequence ID" value="SEU08759.1"/>
    <property type="molecule type" value="Genomic_DNA"/>
</dbReference>
<evidence type="ECO:0000313" key="4">
    <source>
        <dbReference type="Proteomes" id="UP000199095"/>
    </source>
</evidence>
<evidence type="ECO:0000256" key="2">
    <source>
        <dbReference type="SAM" id="Phobius"/>
    </source>
</evidence>
<protein>
    <recommendedName>
        <fullName evidence="5">SPOR domain-containing protein</fullName>
    </recommendedName>
</protein>
<dbReference type="STRING" id="237682.SAMN05421676_11917"/>
<keyword evidence="2" id="KW-0472">Membrane</keyword>
<keyword evidence="2" id="KW-1133">Transmembrane helix</keyword>
<gene>
    <name evidence="3" type="ORF">SAMN05421676_11917</name>
</gene>
<feature type="region of interest" description="Disordered" evidence="1">
    <location>
        <begin position="114"/>
        <end position="147"/>
    </location>
</feature>
<evidence type="ECO:0000313" key="3">
    <source>
        <dbReference type="EMBL" id="SEU08759.1"/>
    </source>
</evidence>
<dbReference type="AlphaFoldDB" id="A0A1I0JF37"/>
<keyword evidence="2" id="KW-0812">Transmembrane</keyword>
<proteinExistence type="predicted"/>
<dbReference type="OrthoDB" id="2969309at2"/>